<organism evidence="2 3">
    <name type="scientific">Orbilia javanica</name>
    <dbReference type="NCBI Taxonomy" id="47235"/>
    <lineage>
        <taxon>Eukaryota</taxon>
        <taxon>Fungi</taxon>
        <taxon>Dikarya</taxon>
        <taxon>Ascomycota</taxon>
        <taxon>Pezizomycotina</taxon>
        <taxon>Orbiliomycetes</taxon>
        <taxon>Orbiliales</taxon>
        <taxon>Orbiliaceae</taxon>
        <taxon>Orbilia</taxon>
    </lineage>
</organism>
<feature type="signal peptide" evidence="1">
    <location>
        <begin position="1"/>
        <end position="18"/>
    </location>
</feature>
<evidence type="ECO:0000313" key="2">
    <source>
        <dbReference type="EMBL" id="KAK6342504.1"/>
    </source>
</evidence>
<reference evidence="2 3" key="1">
    <citation type="submission" date="2019-10" db="EMBL/GenBank/DDBJ databases">
        <authorList>
            <person name="Palmer J.M."/>
        </authorList>
    </citation>
    <scope>NUCLEOTIDE SEQUENCE [LARGE SCALE GENOMIC DNA]</scope>
    <source>
        <strain evidence="2 3">TWF718</strain>
    </source>
</reference>
<sequence>MKISFVLASAVLLATAQAVAIPSKRPGVDCEKAVPRDASKVLKGECKVLCIWARDGQAPSWEEFDENCKA</sequence>
<feature type="chain" id="PRO_5042832605" evidence="1">
    <location>
        <begin position="19"/>
        <end position="70"/>
    </location>
</feature>
<dbReference type="Proteomes" id="UP001313282">
    <property type="component" value="Unassembled WGS sequence"/>
</dbReference>
<proteinExistence type="predicted"/>
<accession>A0AAN8MW26</accession>
<protein>
    <submittedName>
        <fullName evidence="2">Uncharacterized protein</fullName>
    </submittedName>
</protein>
<gene>
    <name evidence="2" type="ORF">TWF718_007907</name>
</gene>
<keyword evidence="3" id="KW-1185">Reference proteome</keyword>
<evidence type="ECO:0000313" key="3">
    <source>
        <dbReference type="Proteomes" id="UP001313282"/>
    </source>
</evidence>
<dbReference type="AlphaFoldDB" id="A0AAN8MW26"/>
<evidence type="ECO:0000256" key="1">
    <source>
        <dbReference type="SAM" id="SignalP"/>
    </source>
</evidence>
<dbReference type="EMBL" id="JAVHNR010000005">
    <property type="protein sequence ID" value="KAK6342504.1"/>
    <property type="molecule type" value="Genomic_DNA"/>
</dbReference>
<keyword evidence="1" id="KW-0732">Signal</keyword>
<name>A0AAN8MW26_9PEZI</name>
<comment type="caution">
    <text evidence="2">The sequence shown here is derived from an EMBL/GenBank/DDBJ whole genome shotgun (WGS) entry which is preliminary data.</text>
</comment>